<keyword evidence="1" id="KW-0472">Membrane</keyword>
<keyword evidence="1" id="KW-0812">Transmembrane</keyword>
<dbReference type="AlphaFoldDB" id="A0AAN4Z4Z6"/>
<evidence type="ECO:0000313" key="3">
    <source>
        <dbReference type="Proteomes" id="UP001328107"/>
    </source>
</evidence>
<feature type="non-terminal residue" evidence="2">
    <location>
        <position position="1"/>
    </location>
</feature>
<sequence>LVLSSRCWSSCSCKNSRRYGLGSHGFLRRRHSGAVGAGPRGTACAYFRTRRIVAGSFQIICIAFARIFFFFAWCSSSVYRAFYSRSF</sequence>
<reference evidence="3" key="1">
    <citation type="submission" date="2022-10" db="EMBL/GenBank/DDBJ databases">
        <title>Genome assembly of Pristionchus species.</title>
        <authorList>
            <person name="Yoshida K."/>
            <person name="Sommer R.J."/>
        </authorList>
    </citation>
    <scope>NUCLEOTIDE SEQUENCE [LARGE SCALE GENOMIC DNA]</scope>
    <source>
        <strain evidence="3">RS5460</strain>
    </source>
</reference>
<evidence type="ECO:0000313" key="2">
    <source>
        <dbReference type="EMBL" id="GMR30780.1"/>
    </source>
</evidence>
<feature type="transmembrane region" description="Helical" evidence="1">
    <location>
        <begin position="57"/>
        <end position="79"/>
    </location>
</feature>
<feature type="non-terminal residue" evidence="2">
    <location>
        <position position="87"/>
    </location>
</feature>
<dbReference type="EMBL" id="BTRK01000001">
    <property type="protein sequence ID" value="GMR30780.1"/>
    <property type="molecule type" value="Genomic_DNA"/>
</dbReference>
<dbReference type="Proteomes" id="UP001328107">
    <property type="component" value="Unassembled WGS sequence"/>
</dbReference>
<protein>
    <submittedName>
        <fullName evidence="2">Uncharacterized protein</fullName>
    </submittedName>
</protein>
<evidence type="ECO:0000256" key="1">
    <source>
        <dbReference type="SAM" id="Phobius"/>
    </source>
</evidence>
<comment type="caution">
    <text evidence="2">The sequence shown here is derived from an EMBL/GenBank/DDBJ whole genome shotgun (WGS) entry which is preliminary data.</text>
</comment>
<accession>A0AAN4Z4Z6</accession>
<name>A0AAN4Z4Z6_9BILA</name>
<gene>
    <name evidence="2" type="ORF">PMAYCL1PPCAC_00975</name>
</gene>
<organism evidence="2 3">
    <name type="scientific">Pristionchus mayeri</name>
    <dbReference type="NCBI Taxonomy" id="1317129"/>
    <lineage>
        <taxon>Eukaryota</taxon>
        <taxon>Metazoa</taxon>
        <taxon>Ecdysozoa</taxon>
        <taxon>Nematoda</taxon>
        <taxon>Chromadorea</taxon>
        <taxon>Rhabditida</taxon>
        <taxon>Rhabditina</taxon>
        <taxon>Diplogasteromorpha</taxon>
        <taxon>Diplogasteroidea</taxon>
        <taxon>Neodiplogasteridae</taxon>
        <taxon>Pristionchus</taxon>
    </lineage>
</organism>
<keyword evidence="3" id="KW-1185">Reference proteome</keyword>
<keyword evidence="1" id="KW-1133">Transmembrane helix</keyword>
<proteinExistence type="predicted"/>